<proteinExistence type="predicted"/>
<dbReference type="GO" id="GO:0016301">
    <property type="term" value="F:kinase activity"/>
    <property type="evidence" value="ECO:0007669"/>
    <property type="project" value="UniProtKB-KW"/>
</dbReference>
<protein>
    <submittedName>
        <fullName evidence="2">Inositol hexakisphosphate and diphosphoinositol-pentakisphosphate kinase 1</fullName>
    </submittedName>
</protein>
<keyword evidence="2" id="KW-0418">Kinase</keyword>
<feature type="region of interest" description="Disordered" evidence="1">
    <location>
        <begin position="75"/>
        <end position="94"/>
    </location>
</feature>
<gene>
    <name evidence="2" type="ORF">PoB_005258900</name>
</gene>
<accession>A0AAV4C5Y4</accession>
<comment type="caution">
    <text evidence="2">The sequence shown here is derived from an EMBL/GenBank/DDBJ whole genome shotgun (WGS) entry which is preliminary data.</text>
</comment>
<keyword evidence="3" id="KW-1185">Reference proteome</keyword>
<evidence type="ECO:0000313" key="2">
    <source>
        <dbReference type="EMBL" id="GFO26084.1"/>
    </source>
</evidence>
<evidence type="ECO:0000256" key="1">
    <source>
        <dbReference type="SAM" id="MobiDB-lite"/>
    </source>
</evidence>
<dbReference type="AlphaFoldDB" id="A0AAV4C5Y4"/>
<reference evidence="2 3" key="1">
    <citation type="journal article" date="2021" name="Elife">
        <title>Chloroplast acquisition without the gene transfer in kleptoplastic sea slugs, Plakobranchus ocellatus.</title>
        <authorList>
            <person name="Maeda T."/>
            <person name="Takahashi S."/>
            <person name="Yoshida T."/>
            <person name="Shimamura S."/>
            <person name="Takaki Y."/>
            <person name="Nagai Y."/>
            <person name="Toyoda A."/>
            <person name="Suzuki Y."/>
            <person name="Arimoto A."/>
            <person name="Ishii H."/>
            <person name="Satoh N."/>
            <person name="Nishiyama T."/>
            <person name="Hasebe M."/>
            <person name="Maruyama T."/>
            <person name="Minagawa J."/>
            <person name="Obokata J."/>
            <person name="Shigenobu S."/>
        </authorList>
    </citation>
    <scope>NUCLEOTIDE SEQUENCE [LARGE SCALE GENOMIC DNA]</scope>
</reference>
<feature type="compositionally biased region" description="Low complexity" evidence="1">
    <location>
        <begin position="77"/>
        <end position="89"/>
    </location>
</feature>
<name>A0AAV4C5Y4_9GAST</name>
<feature type="compositionally biased region" description="Polar residues" evidence="1">
    <location>
        <begin position="169"/>
        <end position="179"/>
    </location>
</feature>
<dbReference type="EMBL" id="BLXT01005793">
    <property type="protein sequence ID" value="GFO26084.1"/>
    <property type="molecule type" value="Genomic_DNA"/>
</dbReference>
<organism evidence="2 3">
    <name type="scientific">Plakobranchus ocellatus</name>
    <dbReference type="NCBI Taxonomy" id="259542"/>
    <lineage>
        <taxon>Eukaryota</taxon>
        <taxon>Metazoa</taxon>
        <taxon>Spiralia</taxon>
        <taxon>Lophotrochozoa</taxon>
        <taxon>Mollusca</taxon>
        <taxon>Gastropoda</taxon>
        <taxon>Heterobranchia</taxon>
        <taxon>Euthyneura</taxon>
        <taxon>Panpulmonata</taxon>
        <taxon>Sacoglossa</taxon>
        <taxon>Placobranchoidea</taxon>
        <taxon>Plakobranchidae</taxon>
        <taxon>Plakobranchus</taxon>
    </lineage>
</organism>
<evidence type="ECO:0000313" key="3">
    <source>
        <dbReference type="Proteomes" id="UP000735302"/>
    </source>
</evidence>
<dbReference type="Proteomes" id="UP000735302">
    <property type="component" value="Unassembled WGS sequence"/>
</dbReference>
<feature type="region of interest" description="Disordered" evidence="1">
    <location>
        <begin position="151"/>
        <end position="200"/>
    </location>
</feature>
<sequence>MCYSSLFLKALEGFSNVPLLHPLETLHNNLNFHQVDDFLGRVCATKFPVPDMHALASLASKNNMDLAVNTAKVSEFPSSSNSSGGPNSPTALSTPADLLKTLGMYIGMAKGTTEAEPVTKDLTIPLETKENTEIDLSNLAMTGSYTITMDFNTSSSTGGQGQGKDKDQIQVQDEAQNQGQGKGQAPEEVPGQVQFGAQDSLEECMAQMHHAPVK</sequence>
<keyword evidence="2" id="KW-0808">Transferase</keyword>